<feature type="region of interest" description="Disordered" evidence="1">
    <location>
        <begin position="102"/>
        <end position="125"/>
    </location>
</feature>
<dbReference type="OrthoDB" id="4222986at2"/>
<keyword evidence="3" id="KW-1185">Reference proteome</keyword>
<protein>
    <submittedName>
        <fullName evidence="2">Uncharacterized protein</fullName>
    </submittedName>
</protein>
<dbReference type="Proteomes" id="UP000305778">
    <property type="component" value="Unassembled WGS sequence"/>
</dbReference>
<gene>
    <name evidence="2" type="ORF">FCI23_05365</name>
</gene>
<evidence type="ECO:0000313" key="2">
    <source>
        <dbReference type="EMBL" id="TKA12777.1"/>
    </source>
</evidence>
<evidence type="ECO:0000256" key="1">
    <source>
        <dbReference type="SAM" id="MobiDB-lite"/>
    </source>
</evidence>
<sequence>MRSGWERTSDVPETSGHLMSSGGTIAAWLSAFAAPGQVLAAVYEDAVTRPLATSTFTVLTDPAVLPMLVGLAKARLGGADVPRGPAVRRLGDQALSRLRAVSARRPAPGQDPIAGLGRGGRGWCR</sequence>
<name>A0A4U0SXE0_9ACTN</name>
<feature type="compositionally biased region" description="Gly residues" evidence="1">
    <location>
        <begin position="116"/>
        <end position="125"/>
    </location>
</feature>
<organism evidence="2 3">
    <name type="scientific">Actinacidiphila oryziradicis</name>
    <dbReference type="NCBI Taxonomy" id="2571141"/>
    <lineage>
        <taxon>Bacteria</taxon>
        <taxon>Bacillati</taxon>
        <taxon>Actinomycetota</taxon>
        <taxon>Actinomycetes</taxon>
        <taxon>Kitasatosporales</taxon>
        <taxon>Streptomycetaceae</taxon>
        <taxon>Actinacidiphila</taxon>
    </lineage>
</organism>
<accession>A0A4U0SXE0</accession>
<dbReference type="AlphaFoldDB" id="A0A4U0SXE0"/>
<evidence type="ECO:0000313" key="3">
    <source>
        <dbReference type="Proteomes" id="UP000305778"/>
    </source>
</evidence>
<reference evidence="2 3" key="1">
    <citation type="submission" date="2019-04" db="EMBL/GenBank/DDBJ databases">
        <title>Streptomyces oryziradicis sp. nov., a novel actinomycete isolated from rhizosphere soil of rice (Oryza sativa L.).</title>
        <authorList>
            <person name="Li C."/>
        </authorList>
    </citation>
    <scope>NUCLEOTIDE SEQUENCE [LARGE SCALE GENOMIC DNA]</scope>
    <source>
        <strain evidence="2 3">NEAU-C40</strain>
    </source>
</reference>
<dbReference type="EMBL" id="SUMC01000003">
    <property type="protein sequence ID" value="TKA12777.1"/>
    <property type="molecule type" value="Genomic_DNA"/>
</dbReference>
<proteinExistence type="predicted"/>
<comment type="caution">
    <text evidence="2">The sequence shown here is derived from an EMBL/GenBank/DDBJ whole genome shotgun (WGS) entry which is preliminary data.</text>
</comment>